<protein>
    <submittedName>
        <fullName evidence="9">Synaptic vesicle 2-related protein-like</fullName>
    </submittedName>
</protein>
<comment type="similarity">
    <text evidence="2">Belongs to the major facilitator superfamily.</text>
</comment>
<proteinExistence type="inferred from homology"/>
<reference evidence="9 10" key="1">
    <citation type="journal article" date="2023" name="BMC Biol.">
        <title>The compact genome of the sponge Oopsacas minuta (Hexactinellida) is lacking key metazoan core genes.</title>
        <authorList>
            <person name="Santini S."/>
            <person name="Schenkelaars Q."/>
            <person name="Jourda C."/>
            <person name="Duchesne M."/>
            <person name="Belahbib H."/>
            <person name="Rocher C."/>
            <person name="Selva M."/>
            <person name="Riesgo A."/>
            <person name="Vervoort M."/>
            <person name="Leys S.P."/>
            <person name="Kodjabachian L."/>
            <person name="Le Bivic A."/>
            <person name="Borchiellini C."/>
            <person name="Claverie J.M."/>
            <person name="Renard E."/>
        </authorList>
    </citation>
    <scope>NUCLEOTIDE SEQUENCE [LARGE SCALE GENOMIC DNA]</scope>
    <source>
        <strain evidence="9">SPO-2</strain>
    </source>
</reference>
<keyword evidence="4 7" id="KW-0812">Transmembrane</keyword>
<dbReference type="PANTHER" id="PTHR23511">
    <property type="entry name" value="SYNAPTIC VESICLE GLYCOPROTEIN 2"/>
    <property type="match status" value="1"/>
</dbReference>
<dbReference type="EMBL" id="JAKMXF010000354">
    <property type="protein sequence ID" value="KAI6646768.1"/>
    <property type="molecule type" value="Genomic_DNA"/>
</dbReference>
<feature type="transmembrane region" description="Helical" evidence="7">
    <location>
        <begin position="296"/>
        <end position="317"/>
    </location>
</feature>
<feature type="domain" description="Major facilitator superfamily (MFS) profile" evidence="8">
    <location>
        <begin position="52"/>
        <end position="495"/>
    </location>
</feature>
<feature type="transmembrane region" description="Helical" evidence="7">
    <location>
        <begin position="206"/>
        <end position="227"/>
    </location>
</feature>
<comment type="caution">
    <text evidence="9">The sequence shown here is derived from an EMBL/GenBank/DDBJ whole genome shotgun (WGS) entry which is preliminary data.</text>
</comment>
<dbReference type="SUPFAM" id="SSF103473">
    <property type="entry name" value="MFS general substrate transporter"/>
    <property type="match status" value="1"/>
</dbReference>
<dbReference type="GO" id="GO:0016020">
    <property type="term" value="C:membrane"/>
    <property type="evidence" value="ECO:0007669"/>
    <property type="project" value="UniProtKB-SubCell"/>
</dbReference>
<keyword evidence="3" id="KW-0813">Transport</keyword>
<dbReference type="AlphaFoldDB" id="A0AAV7JD94"/>
<accession>A0AAV7JD94</accession>
<organism evidence="9 10">
    <name type="scientific">Oopsacas minuta</name>
    <dbReference type="NCBI Taxonomy" id="111878"/>
    <lineage>
        <taxon>Eukaryota</taxon>
        <taxon>Metazoa</taxon>
        <taxon>Porifera</taxon>
        <taxon>Hexactinellida</taxon>
        <taxon>Hexasterophora</taxon>
        <taxon>Lyssacinosida</taxon>
        <taxon>Leucopsacidae</taxon>
        <taxon>Oopsacas</taxon>
    </lineage>
</organism>
<dbReference type="PROSITE" id="PS50850">
    <property type="entry name" value="MFS"/>
    <property type="match status" value="1"/>
</dbReference>
<dbReference type="InterPro" id="IPR020846">
    <property type="entry name" value="MFS_dom"/>
</dbReference>
<evidence type="ECO:0000256" key="2">
    <source>
        <dbReference type="ARBA" id="ARBA00008335"/>
    </source>
</evidence>
<gene>
    <name evidence="9" type="ORF">LOD99_12888</name>
</gene>
<evidence type="ECO:0000256" key="6">
    <source>
        <dbReference type="ARBA" id="ARBA00023136"/>
    </source>
</evidence>
<feature type="transmembrane region" description="Helical" evidence="7">
    <location>
        <begin position="469"/>
        <end position="490"/>
    </location>
</feature>
<dbReference type="InterPro" id="IPR005828">
    <property type="entry name" value="MFS_sugar_transport-like"/>
</dbReference>
<dbReference type="Pfam" id="PF00083">
    <property type="entry name" value="Sugar_tr"/>
    <property type="match status" value="1"/>
</dbReference>
<evidence type="ECO:0000313" key="9">
    <source>
        <dbReference type="EMBL" id="KAI6646768.1"/>
    </source>
</evidence>
<evidence type="ECO:0000256" key="5">
    <source>
        <dbReference type="ARBA" id="ARBA00022989"/>
    </source>
</evidence>
<feature type="transmembrane region" description="Helical" evidence="7">
    <location>
        <begin position="150"/>
        <end position="167"/>
    </location>
</feature>
<feature type="transmembrane region" description="Helical" evidence="7">
    <location>
        <begin position="124"/>
        <end position="144"/>
    </location>
</feature>
<feature type="transmembrane region" description="Helical" evidence="7">
    <location>
        <begin position="179"/>
        <end position="200"/>
    </location>
</feature>
<dbReference type="Proteomes" id="UP001165289">
    <property type="component" value="Unassembled WGS sequence"/>
</dbReference>
<feature type="transmembrane region" description="Helical" evidence="7">
    <location>
        <begin position="91"/>
        <end position="112"/>
    </location>
</feature>
<keyword evidence="5 7" id="KW-1133">Transmembrane helix</keyword>
<evidence type="ECO:0000313" key="10">
    <source>
        <dbReference type="Proteomes" id="UP001165289"/>
    </source>
</evidence>
<name>A0AAV7JD94_9METZ</name>
<feature type="transmembrane region" description="Helical" evidence="7">
    <location>
        <begin position="381"/>
        <end position="399"/>
    </location>
</feature>
<dbReference type="InterPro" id="IPR036259">
    <property type="entry name" value="MFS_trans_sf"/>
</dbReference>
<sequence length="500" mass="55735">MDAETSFTTAKQEQLDDEGAQLLGQEGVEQDKYPKEYTVDAAIKKIGLGLFQLNAFNFAGTIWAVHSGVALHSAVLSASWQCEFGLSNSELALITTMYPIGSAVGSNIYGILADRYGRKKVINIANYFVMLFGILSAIVPNYGWLLTTRFLIGMLIISGNQVTTYCVEFMPVRYRSPAIMLLNIYWTIGLCLTMLLSYLVIPNLGWRYFAFLSCLPIAMSMVYYWFAPTSPRYLIKKGSVSEAEKVLKRGARMNRKSLPKGELVSDEVTKEGHTQGSKNRLKTQLKQSLQIFNRKHIFTTLILSLIWFTSGFIYYGAVLITQDIFIYDTHCQDATSNTSITRTLCHPLTLSDYSAILITTFAELPGIIITIFILELIGRKLTFCLEFILSGAPFFFLYICTSHDRIVKTIALFVTRGSITAVFLVAFLYTSEVYPTEIRGTSLAILSTVARFAVIISSFVSQVLLREQFLLTIGIFGAMGVATGVASLFLPVETKGRNIK</sequence>
<dbReference type="GO" id="GO:0022857">
    <property type="term" value="F:transmembrane transporter activity"/>
    <property type="evidence" value="ECO:0007669"/>
    <property type="project" value="InterPro"/>
</dbReference>
<evidence type="ECO:0000256" key="4">
    <source>
        <dbReference type="ARBA" id="ARBA00022692"/>
    </source>
</evidence>
<keyword evidence="6 7" id="KW-0472">Membrane</keyword>
<feature type="transmembrane region" description="Helical" evidence="7">
    <location>
        <begin position="443"/>
        <end position="463"/>
    </location>
</feature>
<dbReference type="Gene3D" id="1.20.1250.20">
    <property type="entry name" value="MFS general substrate transporter like domains"/>
    <property type="match status" value="1"/>
</dbReference>
<dbReference type="PANTHER" id="PTHR23511:SF5">
    <property type="entry name" value="MAJOR FACILITATOR-TYPE TRANSPORTER HXNZ-RELATED"/>
    <property type="match status" value="1"/>
</dbReference>
<comment type="subcellular location">
    <subcellularLocation>
        <location evidence="1">Membrane</location>
        <topology evidence="1">Multi-pass membrane protein</topology>
    </subcellularLocation>
</comment>
<evidence type="ECO:0000256" key="1">
    <source>
        <dbReference type="ARBA" id="ARBA00004141"/>
    </source>
</evidence>
<evidence type="ECO:0000259" key="8">
    <source>
        <dbReference type="PROSITE" id="PS50850"/>
    </source>
</evidence>
<feature type="transmembrane region" description="Helical" evidence="7">
    <location>
        <begin position="53"/>
        <end position="71"/>
    </location>
</feature>
<feature type="transmembrane region" description="Helical" evidence="7">
    <location>
        <begin position="353"/>
        <end position="374"/>
    </location>
</feature>
<keyword evidence="10" id="KW-1185">Reference proteome</keyword>
<evidence type="ECO:0000256" key="7">
    <source>
        <dbReference type="SAM" id="Phobius"/>
    </source>
</evidence>
<evidence type="ECO:0000256" key="3">
    <source>
        <dbReference type="ARBA" id="ARBA00022448"/>
    </source>
</evidence>
<feature type="transmembrane region" description="Helical" evidence="7">
    <location>
        <begin position="411"/>
        <end position="431"/>
    </location>
</feature>